<sequence length="90" mass="9150">MENDLMSLSSVPALEALVNQSLGKADTAAIQQGVAVSGMILQGVLGAMVTRLADHVDVNAIDAAAAKMLEGALDLEKAFQTTPAAAQTAQ</sequence>
<dbReference type="EMBL" id="BJUZ01000001">
    <property type="protein sequence ID" value="GEK93368.1"/>
    <property type="molecule type" value="Genomic_DNA"/>
</dbReference>
<keyword evidence="2" id="KW-1185">Reference proteome</keyword>
<evidence type="ECO:0000313" key="1">
    <source>
        <dbReference type="EMBL" id="GEK93368.1"/>
    </source>
</evidence>
<evidence type="ECO:0000313" key="2">
    <source>
        <dbReference type="Proteomes" id="UP000321230"/>
    </source>
</evidence>
<gene>
    <name evidence="1" type="ORF">GWA01_11380</name>
</gene>
<accession>A0A511AYU3</accession>
<protein>
    <submittedName>
        <fullName evidence="1">Uncharacterized protein</fullName>
    </submittedName>
</protein>
<organism evidence="1 2">
    <name type="scientific">Gluconobacter wancherniae NBRC 103581</name>
    <dbReference type="NCBI Taxonomy" id="656744"/>
    <lineage>
        <taxon>Bacteria</taxon>
        <taxon>Pseudomonadati</taxon>
        <taxon>Pseudomonadota</taxon>
        <taxon>Alphaproteobacteria</taxon>
        <taxon>Acetobacterales</taxon>
        <taxon>Acetobacteraceae</taxon>
        <taxon>Gluconobacter</taxon>
    </lineage>
</organism>
<comment type="caution">
    <text evidence="1">The sequence shown here is derived from an EMBL/GenBank/DDBJ whole genome shotgun (WGS) entry which is preliminary data.</text>
</comment>
<dbReference type="AlphaFoldDB" id="A0A511AYU3"/>
<name>A0A511AYU3_9PROT</name>
<reference evidence="1 2" key="1">
    <citation type="submission" date="2019-07" db="EMBL/GenBank/DDBJ databases">
        <title>Whole genome shotgun sequence of Gluconobacter wancherniae NBRC 103581.</title>
        <authorList>
            <person name="Hosoyama A."/>
            <person name="Uohara A."/>
            <person name="Ohji S."/>
            <person name="Ichikawa N."/>
        </authorList>
    </citation>
    <scope>NUCLEOTIDE SEQUENCE [LARGE SCALE GENOMIC DNA]</scope>
    <source>
        <strain evidence="1 2">NBRC 103581</strain>
    </source>
</reference>
<proteinExistence type="predicted"/>
<dbReference type="Proteomes" id="UP000321230">
    <property type="component" value="Unassembled WGS sequence"/>
</dbReference>